<sequence length="876" mass="96815">MKVLLTRLAFILFFLFSNFSYGQHWTGNVDSVWNNAANWSAWPLTGQDIVIDPANYTGVAASPFLDSIPLFVPNSIHVLNGALLTIETNLMVNENIICSDSGSFIQMNSGVLTLQDSAGTLQFLNEASADFDFNSLIFYGNIFVDQGATVSFDGNATNIDSLSVTNGGQLLVESGNFFLDYLKVENGLSTQNSGITVNNAHFYVEGTTTYEVSTGNYSPFFKTTGYGAYVVFMDTFQVEGSGNYTGTVDIDFIEGIGDFYNAILNTSPNDVYFNLNIAETHLSSYFKNIFLKLDHPQDSIQAKGNEVIFFNHLNPNNELSIIENEGYMNISSTELWFQNGAHISGNGAFQFHNLRVDVDTSIQQNTQQPLYVSGNLKMKNGLGLSSQGIVLNGTNDQSLKVGYFGSIQDTLAMTYLSIDKPSGEVIPLVNLKITDTLRLLQGSIDLSDSLSFIFGDQANFTGGNSLSYLQGKVVKMNTLDFTFPLGNAGIYAPIRLLSSNSNQNYSANYFRNNPGNLTNFSSPTVAVSSLDYWEVNCLNGTNEVQVGLNWEDAAQHALGTCSGLTLLGLDGSNWLNNTATVNGSCTGNNAGELLSTSTNLNYQRYTLGLGYQPIQEELAICVGDSIMVGGIYYSNPQSALETYTDINGNDSIVMYELKLRPHFFSTKFDTICNNEVYQVGNNSYMNMEGIFTDTLQSIFGCDSIVESHIVWNAIEIEAFQNQNYMDGTINFVHSDTFDYTYQWLDCENSLTDIQGATNSYFIPDTSGVYAVSVELEGCYDTSACVVYTRDYSGVEEQKWREIEVYPNPNNGHFTCELKNTYDHARIEIVDMRGRVVVQKDVSNVSTVHLNLVLNPGSYILKFTTNLGTREERLIIY</sequence>
<gene>
    <name evidence="3" type="ORF">SAMN05216474_0284</name>
</gene>
<dbReference type="InterPro" id="IPR026444">
    <property type="entry name" value="Secre_tail"/>
</dbReference>
<dbReference type="NCBIfam" id="TIGR04183">
    <property type="entry name" value="Por_Secre_tail"/>
    <property type="match status" value="1"/>
</dbReference>
<dbReference type="EMBL" id="FPAS01000001">
    <property type="protein sequence ID" value="SFT38978.1"/>
    <property type="molecule type" value="Genomic_DNA"/>
</dbReference>
<evidence type="ECO:0000259" key="2">
    <source>
        <dbReference type="Pfam" id="PF18962"/>
    </source>
</evidence>
<proteinExistence type="predicted"/>
<dbReference type="RefSeq" id="WP_170853635.1">
    <property type="nucleotide sequence ID" value="NZ_FPAS01000001.1"/>
</dbReference>
<protein>
    <submittedName>
        <fullName evidence="3">Por secretion system C-terminal sorting domain-containing protein</fullName>
    </submittedName>
</protein>
<evidence type="ECO:0000313" key="4">
    <source>
        <dbReference type="Proteomes" id="UP000236454"/>
    </source>
</evidence>
<dbReference type="Proteomes" id="UP000236454">
    <property type="component" value="Unassembled WGS sequence"/>
</dbReference>
<dbReference type="AlphaFoldDB" id="A0A1I6XKT7"/>
<keyword evidence="4" id="KW-1185">Reference proteome</keyword>
<accession>A0A1I6XKT7</accession>
<evidence type="ECO:0000256" key="1">
    <source>
        <dbReference type="ARBA" id="ARBA00022729"/>
    </source>
</evidence>
<dbReference type="STRING" id="477690.SAMN05216474_0284"/>
<reference evidence="3 4" key="1">
    <citation type="submission" date="2016-10" db="EMBL/GenBank/DDBJ databases">
        <authorList>
            <person name="de Groot N.N."/>
        </authorList>
    </citation>
    <scope>NUCLEOTIDE SEQUENCE [LARGE SCALE GENOMIC DNA]</scope>
    <source>
        <strain evidence="3 4">CGMCC 1.7005</strain>
    </source>
</reference>
<name>A0A1I6XKT7_9FLAO</name>
<dbReference type="Pfam" id="PF18962">
    <property type="entry name" value="Por_Secre_tail"/>
    <property type="match status" value="1"/>
</dbReference>
<evidence type="ECO:0000313" key="3">
    <source>
        <dbReference type="EMBL" id="SFT38978.1"/>
    </source>
</evidence>
<organism evidence="3 4">
    <name type="scientific">Lishizhenia tianjinensis</name>
    <dbReference type="NCBI Taxonomy" id="477690"/>
    <lineage>
        <taxon>Bacteria</taxon>
        <taxon>Pseudomonadati</taxon>
        <taxon>Bacteroidota</taxon>
        <taxon>Flavobacteriia</taxon>
        <taxon>Flavobacteriales</taxon>
        <taxon>Crocinitomicaceae</taxon>
        <taxon>Lishizhenia</taxon>
    </lineage>
</organism>
<keyword evidence="1" id="KW-0732">Signal</keyword>
<feature type="domain" description="Secretion system C-terminal sorting" evidence="2">
    <location>
        <begin position="804"/>
        <end position="875"/>
    </location>
</feature>